<organism evidence="2 3">
    <name type="scientific">Halteria grandinella</name>
    <dbReference type="NCBI Taxonomy" id="5974"/>
    <lineage>
        <taxon>Eukaryota</taxon>
        <taxon>Sar</taxon>
        <taxon>Alveolata</taxon>
        <taxon>Ciliophora</taxon>
        <taxon>Intramacronucleata</taxon>
        <taxon>Spirotrichea</taxon>
        <taxon>Stichotrichia</taxon>
        <taxon>Sporadotrichida</taxon>
        <taxon>Halteriidae</taxon>
        <taxon>Halteria</taxon>
    </lineage>
</organism>
<proteinExistence type="predicted"/>
<dbReference type="Proteomes" id="UP000785679">
    <property type="component" value="Unassembled WGS sequence"/>
</dbReference>
<evidence type="ECO:0000313" key="3">
    <source>
        <dbReference type="Proteomes" id="UP000785679"/>
    </source>
</evidence>
<feature type="signal peptide" evidence="1">
    <location>
        <begin position="1"/>
        <end position="17"/>
    </location>
</feature>
<dbReference type="EMBL" id="RRYP01011759">
    <property type="protein sequence ID" value="TNV77530.1"/>
    <property type="molecule type" value="Genomic_DNA"/>
</dbReference>
<name>A0A8J8NNW2_HALGN</name>
<reference evidence="2" key="1">
    <citation type="submission" date="2019-06" db="EMBL/GenBank/DDBJ databases">
        <authorList>
            <person name="Zheng W."/>
        </authorList>
    </citation>
    <scope>NUCLEOTIDE SEQUENCE</scope>
    <source>
        <strain evidence="2">QDHG01</strain>
    </source>
</reference>
<keyword evidence="1" id="KW-0732">Signal</keyword>
<keyword evidence="3" id="KW-1185">Reference proteome</keyword>
<dbReference type="AlphaFoldDB" id="A0A8J8NNW2"/>
<evidence type="ECO:0000256" key="1">
    <source>
        <dbReference type="SAM" id="SignalP"/>
    </source>
</evidence>
<evidence type="ECO:0000313" key="2">
    <source>
        <dbReference type="EMBL" id="TNV77530.1"/>
    </source>
</evidence>
<sequence>MEIFTLILLFIVQNTEPSIQVYNECQVSTHIAKASENLLEKVVIIVLWNNQRNELNYEEEKGQYGTLVKRIVSLLELSVICVSLFLFTPHKCQRHSDEVDQDDQAKEHENQLHIIEKGQFQS</sequence>
<comment type="caution">
    <text evidence="2">The sequence shown here is derived from an EMBL/GenBank/DDBJ whole genome shotgun (WGS) entry which is preliminary data.</text>
</comment>
<feature type="chain" id="PRO_5035293897" evidence="1">
    <location>
        <begin position="18"/>
        <end position="122"/>
    </location>
</feature>
<gene>
    <name evidence="2" type="ORF">FGO68_gene16569</name>
</gene>
<accession>A0A8J8NNW2</accession>
<protein>
    <submittedName>
        <fullName evidence="2">Uncharacterized protein</fullName>
    </submittedName>
</protein>